<protein>
    <recommendedName>
        <fullName evidence="2 5">Methionyl-tRNA formyltransferase</fullName>
        <ecNumber evidence="2 5">2.1.2.9</ecNumber>
    </recommendedName>
</protein>
<evidence type="ECO:0000256" key="1">
    <source>
        <dbReference type="ARBA" id="ARBA00010699"/>
    </source>
</evidence>
<dbReference type="NCBIfam" id="TIGR00460">
    <property type="entry name" value="fmt"/>
    <property type="match status" value="1"/>
</dbReference>
<dbReference type="AlphaFoldDB" id="A0A0G0RAS7"/>
<dbReference type="EC" id="2.1.2.9" evidence="2 5"/>
<dbReference type="SUPFAM" id="SSF53328">
    <property type="entry name" value="Formyltransferase"/>
    <property type="match status" value="1"/>
</dbReference>
<feature type="domain" description="Formyl transferase N-terminal" evidence="6">
    <location>
        <begin position="23"/>
        <end position="200"/>
    </location>
</feature>
<dbReference type="InterPro" id="IPR036477">
    <property type="entry name" value="Formyl_transf_N_sf"/>
</dbReference>
<feature type="binding site" evidence="5">
    <location>
        <begin position="131"/>
        <end position="134"/>
    </location>
    <ligand>
        <name>(6S)-5,6,7,8-tetrahydrofolate</name>
        <dbReference type="ChEBI" id="CHEBI:57453"/>
    </ligand>
</feature>
<gene>
    <name evidence="5" type="primary">fmt</name>
    <name evidence="8" type="ORF">UT84_C0025G0011</name>
</gene>
<evidence type="ECO:0000256" key="5">
    <source>
        <dbReference type="HAMAP-Rule" id="MF_00182"/>
    </source>
</evidence>
<dbReference type="CDD" id="cd08646">
    <property type="entry name" value="FMT_core_Met-tRNA-FMT_N"/>
    <property type="match status" value="1"/>
</dbReference>
<keyword evidence="4 5" id="KW-0648">Protein biosynthesis</keyword>
<dbReference type="PANTHER" id="PTHR11138">
    <property type="entry name" value="METHIONYL-TRNA FORMYLTRANSFERASE"/>
    <property type="match status" value="1"/>
</dbReference>
<name>A0A0G0RAS7_9BACT</name>
<dbReference type="Pfam" id="PF02911">
    <property type="entry name" value="Formyl_trans_C"/>
    <property type="match status" value="1"/>
</dbReference>
<dbReference type="InterPro" id="IPR005794">
    <property type="entry name" value="Fmt"/>
</dbReference>
<dbReference type="SUPFAM" id="SSF50486">
    <property type="entry name" value="FMT C-terminal domain-like"/>
    <property type="match status" value="1"/>
</dbReference>
<dbReference type="Gene3D" id="3.40.50.12230">
    <property type="match status" value="1"/>
</dbReference>
<evidence type="ECO:0000259" key="7">
    <source>
        <dbReference type="Pfam" id="PF02911"/>
    </source>
</evidence>
<dbReference type="Pfam" id="PF00551">
    <property type="entry name" value="Formyl_trans_N"/>
    <property type="match status" value="1"/>
</dbReference>
<evidence type="ECO:0000313" key="9">
    <source>
        <dbReference type="Proteomes" id="UP000034531"/>
    </source>
</evidence>
<proteinExistence type="inferred from homology"/>
<dbReference type="PANTHER" id="PTHR11138:SF5">
    <property type="entry name" value="METHIONYL-TRNA FORMYLTRANSFERASE, MITOCHONDRIAL"/>
    <property type="match status" value="1"/>
</dbReference>
<evidence type="ECO:0000313" key="8">
    <source>
        <dbReference type="EMBL" id="KKR49503.1"/>
    </source>
</evidence>
<comment type="function">
    <text evidence="5">Attaches a formyl group to the free amino group of methionyl-tRNA(fMet). The formyl group appears to play a dual role in the initiator identity of N-formylmethionyl-tRNA by promoting its recognition by IF2 and preventing the misappropriation of this tRNA by the elongation apparatus.</text>
</comment>
<dbReference type="GO" id="GO:0004479">
    <property type="term" value="F:methionyl-tRNA formyltransferase activity"/>
    <property type="evidence" value="ECO:0007669"/>
    <property type="project" value="UniProtKB-UniRule"/>
</dbReference>
<dbReference type="InterPro" id="IPR005793">
    <property type="entry name" value="Formyl_trans_C"/>
</dbReference>
<feature type="domain" description="Formyl transferase C-terminal" evidence="7">
    <location>
        <begin position="229"/>
        <end position="300"/>
    </location>
</feature>
<dbReference type="CDD" id="cd08704">
    <property type="entry name" value="Met_tRNA_FMT_C"/>
    <property type="match status" value="1"/>
</dbReference>
<evidence type="ECO:0000256" key="4">
    <source>
        <dbReference type="ARBA" id="ARBA00022917"/>
    </source>
</evidence>
<dbReference type="EMBL" id="LBYI01000025">
    <property type="protein sequence ID" value="KKR49503.1"/>
    <property type="molecule type" value="Genomic_DNA"/>
</dbReference>
<sequence length="451" mass="49497">MAIFVHPVRDIDKQNIKIMKTTRLAFFGTPDFAVPTLRRLIADGWPIALVVTAPDAEIGRHKIITKSPVCKVAEELSIPVQTPEKLSSDESFFRRFSEINPDLCIVVAYGKIIPSKILSVPRLGFLNIHPSLLPKYRGASPIQSAIKDGCAITGVSIMQIDAEMDHGPILSQESWTIPGGFDAKTAESELAQIGADLLARTLEPYISGKIIPQPQNHNEATFTKKFLRSDGRIDWNKNTDEIVNLVRALGANPGTWTMWNEKTLGIFQARAIKNTRDKKPGLVFNDQDGIAVACGDGAILGSRLIIIKAKIPPLCTSRGGIEVSADNRDELEDLGRDAVFQSSNKCSDHTAHESSYDDHVASVPQRSTDCDARCRADHADTAFLGVDVSDEAQGQVACGEERVDRCVGDPYYDPVQTLGRVVQQPDWVCDIRCLNGGIPVMSQINNVRVFR</sequence>
<dbReference type="HAMAP" id="MF_00182">
    <property type="entry name" value="Formyl_trans"/>
    <property type="match status" value="1"/>
</dbReference>
<evidence type="ECO:0000256" key="2">
    <source>
        <dbReference type="ARBA" id="ARBA00012261"/>
    </source>
</evidence>
<dbReference type="InterPro" id="IPR011034">
    <property type="entry name" value="Formyl_transferase-like_C_sf"/>
</dbReference>
<comment type="similarity">
    <text evidence="1 5">Belongs to the Fmt family.</text>
</comment>
<keyword evidence="3 5" id="KW-0808">Transferase</keyword>
<evidence type="ECO:0000259" key="6">
    <source>
        <dbReference type="Pfam" id="PF00551"/>
    </source>
</evidence>
<dbReference type="InterPro" id="IPR044135">
    <property type="entry name" value="Met-tRNA-FMT_C"/>
</dbReference>
<comment type="catalytic activity">
    <reaction evidence="5">
        <text>L-methionyl-tRNA(fMet) + (6R)-10-formyltetrahydrofolate = N-formyl-L-methionyl-tRNA(fMet) + (6S)-5,6,7,8-tetrahydrofolate + H(+)</text>
        <dbReference type="Rhea" id="RHEA:24380"/>
        <dbReference type="Rhea" id="RHEA-COMP:9952"/>
        <dbReference type="Rhea" id="RHEA-COMP:9953"/>
        <dbReference type="ChEBI" id="CHEBI:15378"/>
        <dbReference type="ChEBI" id="CHEBI:57453"/>
        <dbReference type="ChEBI" id="CHEBI:78530"/>
        <dbReference type="ChEBI" id="CHEBI:78844"/>
        <dbReference type="ChEBI" id="CHEBI:195366"/>
        <dbReference type="EC" id="2.1.2.9"/>
    </reaction>
</comment>
<comment type="caution">
    <text evidence="8">The sequence shown here is derived from an EMBL/GenBank/DDBJ whole genome shotgun (WGS) entry which is preliminary data.</text>
</comment>
<dbReference type="InterPro" id="IPR002376">
    <property type="entry name" value="Formyl_transf_N"/>
</dbReference>
<reference evidence="8 9" key="1">
    <citation type="journal article" date="2015" name="Nature">
        <title>rRNA introns, odd ribosomes, and small enigmatic genomes across a large radiation of phyla.</title>
        <authorList>
            <person name="Brown C.T."/>
            <person name="Hug L.A."/>
            <person name="Thomas B.C."/>
            <person name="Sharon I."/>
            <person name="Castelle C.J."/>
            <person name="Singh A."/>
            <person name="Wilkins M.J."/>
            <person name="Williams K.H."/>
            <person name="Banfield J.F."/>
        </authorList>
    </citation>
    <scope>NUCLEOTIDE SEQUENCE [LARGE SCALE GENOMIC DNA]</scope>
</reference>
<dbReference type="PATRIC" id="fig|1618405.3.peg.800"/>
<accession>A0A0G0RAS7</accession>
<dbReference type="InterPro" id="IPR041711">
    <property type="entry name" value="Met-tRNA-FMT_N"/>
</dbReference>
<evidence type="ECO:0000256" key="3">
    <source>
        <dbReference type="ARBA" id="ARBA00022679"/>
    </source>
</evidence>
<dbReference type="Proteomes" id="UP000034531">
    <property type="component" value="Unassembled WGS sequence"/>
</dbReference>
<organism evidence="8 9">
    <name type="scientific">Candidatus Curtissbacteria bacterium GW2011_GWA1_40_16</name>
    <dbReference type="NCBI Taxonomy" id="1618405"/>
    <lineage>
        <taxon>Bacteria</taxon>
        <taxon>Candidatus Curtissiibacteriota</taxon>
    </lineage>
</organism>
<dbReference type="GO" id="GO:0005829">
    <property type="term" value="C:cytosol"/>
    <property type="evidence" value="ECO:0007669"/>
    <property type="project" value="TreeGrafter"/>
</dbReference>